<evidence type="ECO:0000259" key="3">
    <source>
        <dbReference type="PROSITE" id="PS50222"/>
    </source>
</evidence>
<organism evidence="4 5">
    <name type="scientific">Tropicibacter naphthalenivorans</name>
    <dbReference type="NCBI Taxonomy" id="441103"/>
    <lineage>
        <taxon>Bacteria</taxon>
        <taxon>Pseudomonadati</taxon>
        <taxon>Pseudomonadota</taxon>
        <taxon>Alphaproteobacteria</taxon>
        <taxon>Rhodobacterales</taxon>
        <taxon>Roseobacteraceae</taxon>
        <taxon>Tropicibacter</taxon>
    </lineage>
</organism>
<feature type="chain" id="PRO_5006015767" description="EF-hand domain-containing protein" evidence="2">
    <location>
        <begin position="24"/>
        <end position="175"/>
    </location>
</feature>
<evidence type="ECO:0000256" key="1">
    <source>
        <dbReference type="SAM" id="MobiDB-lite"/>
    </source>
</evidence>
<keyword evidence="5" id="KW-1185">Reference proteome</keyword>
<evidence type="ECO:0000313" key="5">
    <source>
        <dbReference type="Proteomes" id="UP000054935"/>
    </source>
</evidence>
<sequence>MPRFTQAVSVLAVLALTAAPALADSDHHTGNGAGPTGGDMAIPQMNGDMHNTMMQMMMRMHAGGDMPMMGMGSSAMGMMDRDMMQMMRPMMGPSGDGMGDMGDMMRQGMMSHDGDGDDSLSLDEFADWHAQMMKETMVDRFQHLDADGDGKITGSEMQGFAGRIGSMPRMDPAQE</sequence>
<dbReference type="InterPro" id="IPR011992">
    <property type="entry name" value="EF-hand-dom_pair"/>
</dbReference>
<dbReference type="InterPro" id="IPR018247">
    <property type="entry name" value="EF_Hand_1_Ca_BS"/>
</dbReference>
<dbReference type="AlphaFoldDB" id="A0A0N7M104"/>
<dbReference type="RefSeq" id="WP_058249085.1">
    <property type="nucleotide sequence ID" value="NZ_CYSE01000009.1"/>
</dbReference>
<feature type="region of interest" description="Disordered" evidence="1">
    <location>
        <begin position="156"/>
        <end position="175"/>
    </location>
</feature>
<reference evidence="4 5" key="1">
    <citation type="submission" date="2015-09" db="EMBL/GenBank/DDBJ databases">
        <authorList>
            <consortium name="Swine Surveillance"/>
        </authorList>
    </citation>
    <scope>NUCLEOTIDE SEQUENCE [LARGE SCALE GENOMIC DNA]</scope>
    <source>
        <strain evidence="4 5">CECT 7648</strain>
    </source>
</reference>
<name>A0A0N7M104_9RHOB</name>
<dbReference type="InterPro" id="IPR002048">
    <property type="entry name" value="EF_hand_dom"/>
</dbReference>
<dbReference type="STRING" id="441103.TRN7648_03717"/>
<dbReference type="GO" id="GO:0005509">
    <property type="term" value="F:calcium ion binding"/>
    <property type="evidence" value="ECO:0007669"/>
    <property type="project" value="InterPro"/>
</dbReference>
<dbReference type="EMBL" id="CYSE01000009">
    <property type="protein sequence ID" value="CUH81913.1"/>
    <property type="molecule type" value="Genomic_DNA"/>
</dbReference>
<evidence type="ECO:0000256" key="2">
    <source>
        <dbReference type="SAM" id="SignalP"/>
    </source>
</evidence>
<dbReference type="PROSITE" id="PS00018">
    <property type="entry name" value="EF_HAND_1"/>
    <property type="match status" value="1"/>
</dbReference>
<dbReference type="SUPFAM" id="SSF47473">
    <property type="entry name" value="EF-hand"/>
    <property type="match status" value="1"/>
</dbReference>
<gene>
    <name evidence="4" type="ORF">TRN7648_03717</name>
</gene>
<dbReference type="PROSITE" id="PS50222">
    <property type="entry name" value="EF_HAND_2"/>
    <property type="match status" value="1"/>
</dbReference>
<keyword evidence="2" id="KW-0732">Signal</keyword>
<accession>A0A0N7M104</accession>
<dbReference type="Proteomes" id="UP000054935">
    <property type="component" value="Unassembled WGS sequence"/>
</dbReference>
<protein>
    <recommendedName>
        <fullName evidence="3">EF-hand domain-containing protein</fullName>
    </recommendedName>
</protein>
<feature type="region of interest" description="Disordered" evidence="1">
    <location>
        <begin position="23"/>
        <end position="44"/>
    </location>
</feature>
<evidence type="ECO:0000313" key="4">
    <source>
        <dbReference type="EMBL" id="CUH81913.1"/>
    </source>
</evidence>
<proteinExistence type="predicted"/>
<feature type="domain" description="EF-hand" evidence="3">
    <location>
        <begin position="132"/>
        <end position="167"/>
    </location>
</feature>
<feature type="signal peptide" evidence="2">
    <location>
        <begin position="1"/>
        <end position="23"/>
    </location>
</feature>
<dbReference type="Gene3D" id="1.10.238.10">
    <property type="entry name" value="EF-hand"/>
    <property type="match status" value="1"/>
</dbReference>